<dbReference type="GO" id="GO:0005886">
    <property type="term" value="C:plasma membrane"/>
    <property type="evidence" value="ECO:0007669"/>
    <property type="project" value="UniProtKB-SubCell"/>
</dbReference>
<reference evidence="10" key="1">
    <citation type="submission" date="2018-04" db="EMBL/GenBank/DDBJ databases">
        <authorList>
            <person name="Go L.Y."/>
            <person name="Mitchell J.A."/>
        </authorList>
    </citation>
    <scope>NUCLEOTIDE SEQUENCE</scope>
    <source>
        <tissue evidence="10">Whole organism</tissue>
    </source>
</reference>
<dbReference type="CDD" id="cd00637">
    <property type="entry name" value="7tm_classA_rhodopsin-like"/>
    <property type="match status" value="1"/>
</dbReference>
<feature type="transmembrane region" description="Helical" evidence="8">
    <location>
        <begin position="135"/>
        <end position="157"/>
    </location>
</feature>
<dbReference type="Pfam" id="PF00001">
    <property type="entry name" value="7tm_1"/>
    <property type="match status" value="1"/>
</dbReference>
<dbReference type="GO" id="GO:0032870">
    <property type="term" value="P:cellular response to hormone stimulus"/>
    <property type="evidence" value="ECO:0007669"/>
    <property type="project" value="TreeGrafter"/>
</dbReference>
<dbReference type="FunFam" id="1.20.1070.10:FF:000258">
    <property type="entry name" value="G-protein coupled receptor"/>
    <property type="match status" value="1"/>
</dbReference>
<comment type="similarity">
    <text evidence="2">Belongs to the G-protein coupled receptor 1 family.</text>
</comment>
<feature type="transmembrane region" description="Helical" evidence="8">
    <location>
        <begin position="93"/>
        <end position="114"/>
    </location>
</feature>
<evidence type="ECO:0000256" key="3">
    <source>
        <dbReference type="ARBA" id="ARBA00022475"/>
    </source>
</evidence>
<dbReference type="PANTHER" id="PTHR24241:SF170">
    <property type="entry name" value="G-PROTEIN COUPLED RECEPTORS FAMILY 1 PROFILE DOMAIN-CONTAINING PROTEIN"/>
    <property type="match status" value="1"/>
</dbReference>
<gene>
    <name evidence="11" type="primary">CSON011470</name>
</gene>
<evidence type="ECO:0000256" key="5">
    <source>
        <dbReference type="ARBA" id="ARBA00022989"/>
    </source>
</evidence>
<evidence type="ECO:0000256" key="8">
    <source>
        <dbReference type="SAM" id="Phobius"/>
    </source>
</evidence>
<evidence type="ECO:0000256" key="7">
    <source>
        <dbReference type="ARBA" id="ARBA00023170"/>
    </source>
</evidence>
<feature type="transmembrane region" description="Helical" evidence="8">
    <location>
        <begin position="20"/>
        <end position="44"/>
    </location>
</feature>
<reference evidence="11" key="2">
    <citation type="submission" date="2018-07" db="EMBL/GenBank/DDBJ databases">
        <authorList>
            <person name="Quirk P.G."/>
            <person name="Krulwich T.A."/>
        </authorList>
    </citation>
    <scope>NUCLEOTIDE SEQUENCE</scope>
</reference>
<dbReference type="PROSITE" id="PS50262">
    <property type="entry name" value="G_PROTEIN_RECEP_F1_2"/>
    <property type="match status" value="1"/>
</dbReference>
<feature type="domain" description="G-protein coupled receptors family 1 profile" evidence="9">
    <location>
        <begin position="35"/>
        <end position="288"/>
    </location>
</feature>
<evidence type="ECO:0000259" key="9">
    <source>
        <dbReference type="PROSITE" id="PS50262"/>
    </source>
</evidence>
<dbReference type="GO" id="GO:0042277">
    <property type="term" value="F:peptide binding"/>
    <property type="evidence" value="ECO:0007669"/>
    <property type="project" value="TreeGrafter"/>
</dbReference>
<keyword evidence="6 8" id="KW-0472">Membrane</keyword>
<dbReference type="InterPro" id="IPR017452">
    <property type="entry name" value="GPCR_Rhodpsn_7TM"/>
</dbReference>
<evidence type="ECO:0000256" key="2">
    <source>
        <dbReference type="ARBA" id="ARBA00010663"/>
    </source>
</evidence>
<dbReference type="GO" id="GO:0004930">
    <property type="term" value="F:G protein-coupled receptor activity"/>
    <property type="evidence" value="ECO:0007669"/>
    <property type="project" value="InterPro"/>
</dbReference>
<feature type="transmembrane region" description="Helical" evidence="8">
    <location>
        <begin position="268"/>
        <end position="291"/>
    </location>
</feature>
<dbReference type="PANTHER" id="PTHR24241">
    <property type="entry name" value="NEUROPEPTIDE RECEPTOR-RELATED G-PROTEIN COUPLED RECEPTOR"/>
    <property type="match status" value="1"/>
</dbReference>
<feature type="transmembrane region" description="Helical" evidence="8">
    <location>
        <begin position="234"/>
        <end position="256"/>
    </location>
</feature>
<dbReference type="Gene3D" id="1.20.1070.10">
    <property type="entry name" value="Rhodopsin 7-helix transmembrane proteins"/>
    <property type="match status" value="1"/>
</dbReference>
<keyword evidence="3" id="KW-1003">Cell membrane</keyword>
<evidence type="ECO:0000256" key="6">
    <source>
        <dbReference type="ARBA" id="ARBA00023136"/>
    </source>
</evidence>
<keyword evidence="4 8" id="KW-0812">Transmembrane</keyword>
<evidence type="ECO:0000313" key="11">
    <source>
        <dbReference type="EMBL" id="SSX17239.1"/>
    </source>
</evidence>
<sequence length="324" mass="37035">MNIQSIVQINGTEIRLEALAQASLILIAAIAIVLSNIIYLSSYLNYKGPMEVINYYYLSLSVADLICGIFIVPLSVYPALIGDWVYGDVICRIMGYLEVTLWSISMYTFMWISVDRYLAVRKPLRYETVQTKTRCQCWMAFTWISSAMLCCPPLLGYNTPIFDEQAYICMLDWGNMAAYSFTLTILVFGPSFISIVYNYTYIFSMVRKIRSGEQIHDKEYATALAETLSNPNHLLSFVLVFMFAISWSPFIAVRIYELVTGVHIGNSFLQFGLVWFGVLNSFWKVIVMLMFSPNFRLALKIFCLTICCKTRGRLQAEMVGLDDD</sequence>
<dbReference type="OMA" id="CKCSVYL"/>
<keyword evidence="5 8" id="KW-1133">Transmembrane helix</keyword>
<dbReference type="EMBL" id="UFQS01000004">
    <property type="protein sequence ID" value="SSW96852.1"/>
    <property type="molecule type" value="Genomic_DNA"/>
</dbReference>
<dbReference type="PRINTS" id="PR00237">
    <property type="entry name" value="GPCRRHODOPSN"/>
</dbReference>
<evidence type="ECO:0000313" key="10">
    <source>
        <dbReference type="EMBL" id="SSW96852.1"/>
    </source>
</evidence>
<name>A0A336LKQ4_CULSO</name>
<evidence type="ECO:0000256" key="1">
    <source>
        <dbReference type="ARBA" id="ARBA00004651"/>
    </source>
</evidence>
<organism evidence="11">
    <name type="scientific">Culicoides sonorensis</name>
    <name type="common">Biting midge</name>
    <dbReference type="NCBI Taxonomy" id="179676"/>
    <lineage>
        <taxon>Eukaryota</taxon>
        <taxon>Metazoa</taxon>
        <taxon>Ecdysozoa</taxon>
        <taxon>Arthropoda</taxon>
        <taxon>Hexapoda</taxon>
        <taxon>Insecta</taxon>
        <taxon>Pterygota</taxon>
        <taxon>Neoptera</taxon>
        <taxon>Endopterygota</taxon>
        <taxon>Diptera</taxon>
        <taxon>Nematocera</taxon>
        <taxon>Chironomoidea</taxon>
        <taxon>Ceratopogonidae</taxon>
        <taxon>Ceratopogoninae</taxon>
        <taxon>Culicoides</taxon>
        <taxon>Monoculicoides</taxon>
    </lineage>
</organism>
<proteinExistence type="inferred from homology"/>
<dbReference type="InterPro" id="IPR000276">
    <property type="entry name" value="GPCR_Rhodpsn"/>
</dbReference>
<keyword evidence="7" id="KW-0675">Receptor</keyword>
<accession>A0A336LKQ4</accession>
<feature type="transmembrane region" description="Helical" evidence="8">
    <location>
        <begin position="56"/>
        <end position="81"/>
    </location>
</feature>
<dbReference type="AlphaFoldDB" id="A0A336LKQ4"/>
<dbReference type="VEuPathDB" id="VectorBase:CSON011470"/>
<dbReference type="EMBL" id="UFQT01000004">
    <property type="protein sequence ID" value="SSX17239.1"/>
    <property type="molecule type" value="Genomic_DNA"/>
</dbReference>
<evidence type="ECO:0000256" key="4">
    <source>
        <dbReference type="ARBA" id="ARBA00022692"/>
    </source>
</evidence>
<dbReference type="SUPFAM" id="SSF81321">
    <property type="entry name" value="Family A G protein-coupled receptor-like"/>
    <property type="match status" value="1"/>
</dbReference>
<feature type="transmembrane region" description="Helical" evidence="8">
    <location>
        <begin position="177"/>
        <end position="200"/>
    </location>
</feature>
<comment type="subcellular location">
    <subcellularLocation>
        <location evidence="1">Cell membrane</location>
        <topology evidence="1">Multi-pass membrane protein</topology>
    </subcellularLocation>
</comment>
<protein>
    <submittedName>
        <fullName evidence="11">CSON011470 protein</fullName>
    </submittedName>
</protein>